<organism evidence="1 2">
    <name type="scientific">Ixodes persulcatus</name>
    <name type="common">Taiga tick</name>
    <dbReference type="NCBI Taxonomy" id="34615"/>
    <lineage>
        <taxon>Eukaryota</taxon>
        <taxon>Metazoa</taxon>
        <taxon>Ecdysozoa</taxon>
        <taxon>Arthropoda</taxon>
        <taxon>Chelicerata</taxon>
        <taxon>Arachnida</taxon>
        <taxon>Acari</taxon>
        <taxon>Parasitiformes</taxon>
        <taxon>Ixodida</taxon>
        <taxon>Ixodoidea</taxon>
        <taxon>Ixodidae</taxon>
        <taxon>Ixodinae</taxon>
        <taxon>Ixodes</taxon>
    </lineage>
</organism>
<sequence>MEVVKREVPGGLLWFHVQFAVDRDLTRNLVRRAERSGYRALVVTVDCPVFGKKIGLIKRPYSPPDGIRYGNLEGSSENGFANVKAMVSVKDPLIDPSQSWDDITWLKSITSLPLVLKGITNAEDAEEAISRGVSAILVSNHGGRQLDGLPATIEVLPEVVSAVRGRIEVYIDGGVRHGTDVIKALAFGAKAVFVGRPTIWGLAYNDWRPLQLLRPLHRDIVCGLCGPVSKTPVDPGYGHFYCLRCCRRILSDESTRCPLDDSEVFRDRLQLGVTWVVLSVTRNRIRCPNAFRGCQYVAESPTDSGEAESALLHLEERFAECQYHLVSS</sequence>
<accession>A0AC60PDI1</accession>
<gene>
    <name evidence="1" type="ORF">HPB47_005415</name>
</gene>
<reference evidence="1 2" key="1">
    <citation type="journal article" date="2020" name="Cell">
        <title>Large-Scale Comparative Analyses of Tick Genomes Elucidate Their Genetic Diversity and Vector Capacities.</title>
        <authorList>
            <consortium name="Tick Genome and Microbiome Consortium (TIGMIC)"/>
            <person name="Jia N."/>
            <person name="Wang J."/>
            <person name="Shi W."/>
            <person name="Du L."/>
            <person name="Sun Y."/>
            <person name="Zhan W."/>
            <person name="Jiang J.F."/>
            <person name="Wang Q."/>
            <person name="Zhang B."/>
            <person name="Ji P."/>
            <person name="Bell-Sakyi L."/>
            <person name="Cui X.M."/>
            <person name="Yuan T.T."/>
            <person name="Jiang B.G."/>
            <person name="Yang W.F."/>
            <person name="Lam T.T."/>
            <person name="Chang Q.C."/>
            <person name="Ding S.J."/>
            <person name="Wang X.J."/>
            <person name="Zhu J.G."/>
            <person name="Ruan X.D."/>
            <person name="Zhao L."/>
            <person name="Wei J.T."/>
            <person name="Ye R.Z."/>
            <person name="Que T.C."/>
            <person name="Du C.H."/>
            <person name="Zhou Y.H."/>
            <person name="Cheng J.X."/>
            <person name="Dai P.F."/>
            <person name="Guo W.B."/>
            <person name="Han X.H."/>
            <person name="Huang E.J."/>
            <person name="Li L.F."/>
            <person name="Wei W."/>
            <person name="Gao Y.C."/>
            <person name="Liu J.Z."/>
            <person name="Shao H.Z."/>
            <person name="Wang X."/>
            <person name="Wang C.C."/>
            <person name="Yang T.C."/>
            <person name="Huo Q.B."/>
            <person name="Li W."/>
            <person name="Chen H.Y."/>
            <person name="Chen S.E."/>
            <person name="Zhou L.G."/>
            <person name="Ni X.B."/>
            <person name="Tian J.H."/>
            <person name="Sheng Y."/>
            <person name="Liu T."/>
            <person name="Pan Y.S."/>
            <person name="Xia L.Y."/>
            <person name="Li J."/>
            <person name="Zhao F."/>
            <person name="Cao W.C."/>
        </authorList>
    </citation>
    <scope>NUCLEOTIDE SEQUENCE [LARGE SCALE GENOMIC DNA]</scope>
    <source>
        <strain evidence="1">Iper-2018</strain>
    </source>
</reference>
<dbReference type="EMBL" id="JABSTQ010010816">
    <property type="protein sequence ID" value="KAG0417692.1"/>
    <property type="molecule type" value="Genomic_DNA"/>
</dbReference>
<name>A0AC60PDI1_IXOPE</name>
<dbReference type="Proteomes" id="UP000805193">
    <property type="component" value="Unassembled WGS sequence"/>
</dbReference>
<evidence type="ECO:0000313" key="2">
    <source>
        <dbReference type="Proteomes" id="UP000805193"/>
    </source>
</evidence>
<evidence type="ECO:0000313" key="1">
    <source>
        <dbReference type="EMBL" id="KAG0417692.1"/>
    </source>
</evidence>
<protein>
    <submittedName>
        <fullName evidence="1">Uncharacterized protein</fullName>
    </submittedName>
</protein>
<keyword evidence="2" id="KW-1185">Reference proteome</keyword>
<comment type="caution">
    <text evidence="1">The sequence shown here is derived from an EMBL/GenBank/DDBJ whole genome shotgun (WGS) entry which is preliminary data.</text>
</comment>
<proteinExistence type="predicted"/>